<dbReference type="InterPro" id="IPR039425">
    <property type="entry name" value="RNA_pol_sigma-70-like"/>
</dbReference>
<dbReference type="PANTHER" id="PTHR43133:SF66">
    <property type="entry name" value="ECF RNA POLYMERASE SIGMA FACTOR SIGK"/>
    <property type="match status" value="1"/>
</dbReference>
<evidence type="ECO:0000259" key="6">
    <source>
        <dbReference type="Pfam" id="PF04542"/>
    </source>
</evidence>
<name>I0L4Q5_9ACTN</name>
<dbReference type="PANTHER" id="PTHR43133">
    <property type="entry name" value="RNA POLYMERASE ECF-TYPE SIGMA FACTO"/>
    <property type="match status" value="1"/>
</dbReference>
<evidence type="ECO:0000313" key="9">
    <source>
        <dbReference type="Proteomes" id="UP000003448"/>
    </source>
</evidence>
<dbReference type="Gene3D" id="1.10.1740.10">
    <property type="match status" value="1"/>
</dbReference>
<keyword evidence="4" id="KW-0804">Transcription</keyword>
<keyword evidence="9" id="KW-1185">Reference proteome</keyword>
<evidence type="ECO:0000313" key="8">
    <source>
        <dbReference type="EMBL" id="CCH18802.1"/>
    </source>
</evidence>
<feature type="compositionally biased region" description="Low complexity" evidence="5">
    <location>
        <begin position="238"/>
        <end position="263"/>
    </location>
</feature>
<dbReference type="InterPro" id="IPR013249">
    <property type="entry name" value="RNA_pol_sigma70_r4_t2"/>
</dbReference>
<dbReference type="SUPFAM" id="SSF88946">
    <property type="entry name" value="Sigma2 domain of RNA polymerase sigma factors"/>
    <property type="match status" value="1"/>
</dbReference>
<dbReference type="InterPro" id="IPR013324">
    <property type="entry name" value="RNA_pol_sigma_r3/r4-like"/>
</dbReference>
<evidence type="ECO:0000256" key="2">
    <source>
        <dbReference type="ARBA" id="ARBA00023015"/>
    </source>
</evidence>
<dbReference type="Pfam" id="PF04542">
    <property type="entry name" value="Sigma70_r2"/>
    <property type="match status" value="1"/>
</dbReference>
<dbReference type="Proteomes" id="UP000003448">
    <property type="component" value="Unassembled WGS sequence"/>
</dbReference>
<dbReference type="EMBL" id="CAIE01000028">
    <property type="protein sequence ID" value="CCH18802.1"/>
    <property type="molecule type" value="Genomic_DNA"/>
</dbReference>
<feature type="compositionally biased region" description="Polar residues" evidence="5">
    <location>
        <begin position="214"/>
        <end position="225"/>
    </location>
</feature>
<keyword evidence="3" id="KW-0731">Sigma factor</keyword>
<dbReference type="InterPro" id="IPR007627">
    <property type="entry name" value="RNA_pol_sigma70_r2"/>
</dbReference>
<reference evidence="9" key="1">
    <citation type="journal article" date="2012" name="J. Bacteriol.">
        <title>Genome Sequence of Micromonospora lupini Lupac 08, Isolated from Root Nodules of Lupinus angustifolius.</title>
        <authorList>
            <person name="Alonso-Vega P."/>
            <person name="Normand P."/>
            <person name="Bacigalupe R."/>
            <person name="Pujic P."/>
            <person name="Lajus A."/>
            <person name="Vallenet D."/>
            <person name="Carro L."/>
            <person name="Coll P."/>
            <person name="Trujillo M.E."/>
        </authorList>
    </citation>
    <scope>NUCLEOTIDE SEQUENCE [LARGE SCALE GENOMIC DNA]</scope>
    <source>
        <strain evidence="9">Lupac 08</strain>
    </source>
</reference>
<keyword evidence="2" id="KW-0805">Transcription regulation</keyword>
<dbReference type="CDD" id="cd06171">
    <property type="entry name" value="Sigma70_r4"/>
    <property type="match status" value="1"/>
</dbReference>
<dbReference type="GO" id="GO:0003677">
    <property type="term" value="F:DNA binding"/>
    <property type="evidence" value="ECO:0007669"/>
    <property type="project" value="InterPro"/>
</dbReference>
<dbReference type="SUPFAM" id="SSF88659">
    <property type="entry name" value="Sigma3 and sigma4 domains of RNA polymerase sigma factors"/>
    <property type="match status" value="1"/>
</dbReference>
<dbReference type="GO" id="GO:0006352">
    <property type="term" value="P:DNA-templated transcription initiation"/>
    <property type="evidence" value="ECO:0007669"/>
    <property type="project" value="InterPro"/>
</dbReference>
<proteinExistence type="inferred from homology"/>
<feature type="region of interest" description="Disordered" evidence="5">
    <location>
        <begin position="175"/>
        <end position="285"/>
    </location>
</feature>
<comment type="similarity">
    <text evidence="1">Belongs to the sigma-70 factor family. ECF subfamily.</text>
</comment>
<evidence type="ECO:0000256" key="3">
    <source>
        <dbReference type="ARBA" id="ARBA00023082"/>
    </source>
</evidence>
<dbReference type="NCBIfam" id="TIGR02937">
    <property type="entry name" value="sigma70-ECF"/>
    <property type="match status" value="1"/>
</dbReference>
<dbReference type="AlphaFoldDB" id="I0L4Q5"/>
<feature type="compositionally biased region" description="Low complexity" evidence="5">
    <location>
        <begin position="186"/>
        <end position="212"/>
    </location>
</feature>
<dbReference type="Pfam" id="PF08281">
    <property type="entry name" value="Sigma70_r4_2"/>
    <property type="match status" value="1"/>
</dbReference>
<dbReference type="STRING" id="1150864.MILUP08_43714"/>
<evidence type="ECO:0000256" key="4">
    <source>
        <dbReference type="ARBA" id="ARBA00023163"/>
    </source>
</evidence>
<dbReference type="InterPro" id="IPR014284">
    <property type="entry name" value="RNA_pol_sigma-70_dom"/>
</dbReference>
<feature type="domain" description="RNA polymerase sigma-70 region 2" evidence="6">
    <location>
        <begin position="23"/>
        <end position="88"/>
    </location>
</feature>
<gene>
    <name evidence="8" type="ORF">MILUP08_43714</name>
</gene>
<accession>I0L4Q5</accession>
<dbReference type="Gene3D" id="1.10.10.10">
    <property type="entry name" value="Winged helix-like DNA-binding domain superfamily/Winged helix DNA-binding domain"/>
    <property type="match status" value="1"/>
</dbReference>
<dbReference type="InterPro" id="IPR036388">
    <property type="entry name" value="WH-like_DNA-bd_sf"/>
</dbReference>
<dbReference type="GO" id="GO:0016987">
    <property type="term" value="F:sigma factor activity"/>
    <property type="evidence" value="ECO:0007669"/>
    <property type="project" value="UniProtKB-KW"/>
</dbReference>
<comment type="caution">
    <text evidence="8">The sequence shown here is derived from an EMBL/GenBank/DDBJ whole genome shotgun (WGS) entry which is preliminary data.</text>
</comment>
<organism evidence="8 9">
    <name type="scientific">Micromonospora lupini str. Lupac 08</name>
    <dbReference type="NCBI Taxonomy" id="1150864"/>
    <lineage>
        <taxon>Bacteria</taxon>
        <taxon>Bacillati</taxon>
        <taxon>Actinomycetota</taxon>
        <taxon>Actinomycetes</taxon>
        <taxon>Micromonosporales</taxon>
        <taxon>Micromonosporaceae</taxon>
        <taxon>Micromonospora</taxon>
    </lineage>
</organism>
<dbReference type="eggNOG" id="COG1595">
    <property type="taxonomic scope" value="Bacteria"/>
</dbReference>
<protein>
    <submittedName>
        <fullName evidence="8">Putative RNA polymerase ECF-subfamily sigma factor</fullName>
    </submittedName>
</protein>
<evidence type="ECO:0000256" key="5">
    <source>
        <dbReference type="SAM" id="MobiDB-lite"/>
    </source>
</evidence>
<evidence type="ECO:0000256" key="1">
    <source>
        <dbReference type="ARBA" id="ARBA00010641"/>
    </source>
</evidence>
<feature type="domain" description="RNA polymerase sigma factor 70 region 4 type 2" evidence="7">
    <location>
        <begin position="119"/>
        <end position="170"/>
    </location>
</feature>
<evidence type="ECO:0000259" key="7">
    <source>
        <dbReference type="Pfam" id="PF08281"/>
    </source>
</evidence>
<sequence>MTAELSEAVTAAQAGDEDAFRFLYRSLQPGLLRYLTALVGADAEDVASETWLQISRDLPHFTGGEFRAWTVTIARNRAMDHLRRLRRRPSLPVPVQALTELAGDGDTAERAGETISTEAALALIATLPPREAEAVLLRAVIGLDAESAGRVLGRRAGAVRTAAHRGLRRLATLLDRQAVTAPPPDDTVTTRVPGVPGSLSAPTTRPAPAAGAQGSLSAPNASTTRPAPAPGVQGAVSAPNAQDATAAPALGADGVAPSVSAEVVPPPRGRTGRSRRTSHAEQADG</sequence>
<dbReference type="InterPro" id="IPR013325">
    <property type="entry name" value="RNA_pol_sigma_r2"/>
</dbReference>